<proteinExistence type="predicted"/>
<protein>
    <submittedName>
        <fullName evidence="1">Uncharacterized protein</fullName>
    </submittedName>
</protein>
<evidence type="ECO:0000313" key="1">
    <source>
        <dbReference type="EMBL" id="MEU5713873.1"/>
    </source>
</evidence>
<gene>
    <name evidence="1" type="ORF">AB0H04_44995</name>
</gene>
<sequence length="59" mass="6181">MPITQAATGAADRSCGAGVRPPRTALLFLEPAAVYTGTGKPFEDGKHEPGTSDFYWGVL</sequence>
<reference evidence="1 2" key="1">
    <citation type="submission" date="2024-06" db="EMBL/GenBank/DDBJ databases">
        <title>The Natural Products Discovery Center: Release of the First 8490 Sequenced Strains for Exploring Actinobacteria Biosynthetic Diversity.</title>
        <authorList>
            <person name="Kalkreuter E."/>
            <person name="Kautsar S.A."/>
            <person name="Yang D."/>
            <person name="Bader C.D."/>
            <person name="Teijaro C.N."/>
            <person name="Fluegel L."/>
            <person name="Davis C.M."/>
            <person name="Simpson J.R."/>
            <person name="Lauterbach L."/>
            <person name="Steele A.D."/>
            <person name="Gui C."/>
            <person name="Meng S."/>
            <person name="Li G."/>
            <person name="Viehrig K."/>
            <person name="Ye F."/>
            <person name="Su P."/>
            <person name="Kiefer A.F."/>
            <person name="Nichols A."/>
            <person name="Cepeda A.J."/>
            <person name="Yan W."/>
            <person name="Fan B."/>
            <person name="Jiang Y."/>
            <person name="Adhikari A."/>
            <person name="Zheng C.-J."/>
            <person name="Schuster L."/>
            <person name="Cowan T.M."/>
            <person name="Smanski M.J."/>
            <person name="Chevrette M.G."/>
            <person name="De Carvalho L.P.S."/>
            <person name="Shen B."/>
        </authorList>
    </citation>
    <scope>NUCLEOTIDE SEQUENCE [LARGE SCALE GENOMIC DNA]</scope>
    <source>
        <strain evidence="1 2">NPDC020594</strain>
    </source>
</reference>
<accession>A0ABV3APJ4</accession>
<comment type="caution">
    <text evidence="1">The sequence shown here is derived from an EMBL/GenBank/DDBJ whole genome shotgun (WGS) entry which is preliminary data.</text>
</comment>
<dbReference type="RefSeq" id="WP_031030198.1">
    <property type="nucleotide sequence ID" value="NZ_JBFAEG010000062.1"/>
</dbReference>
<organism evidence="1 2">
    <name type="scientific">Streptomyces flaveolus</name>
    <dbReference type="NCBI Taxonomy" id="67297"/>
    <lineage>
        <taxon>Bacteria</taxon>
        <taxon>Bacillati</taxon>
        <taxon>Actinomycetota</taxon>
        <taxon>Actinomycetes</taxon>
        <taxon>Kitasatosporales</taxon>
        <taxon>Streptomycetaceae</taxon>
        <taxon>Streptomyces</taxon>
    </lineage>
</organism>
<keyword evidence="2" id="KW-1185">Reference proteome</keyword>
<dbReference type="Proteomes" id="UP001551011">
    <property type="component" value="Unassembled WGS sequence"/>
</dbReference>
<name>A0ABV3APJ4_9ACTN</name>
<dbReference type="EMBL" id="JBFAEG010000062">
    <property type="protein sequence ID" value="MEU5713873.1"/>
    <property type="molecule type" value="Genomic_DNA"/>
</dbReference>
<evidence type="ECO:0000313" key="2">
    <source>
        <dbReference type="Proteomes" id="UP001551011"/>
    </source>
</evidence>